<evidence type="ECO:0000256" key="1">
    <source>
        <dbReference type="ARBA" id="ARBA00007118"/>
    </source>
</evidence>
<dbReference type="EMBL" id="JABERH010000024">
    <property type="protein sequence ID" value="NNH38941.1"/>
    <property type="molecule type" value="Genomic_DNA"/>
</dbReference>
<dbReference type="PANTHER" id="PTHR43673:SF10">
    <property type="entry name" value="NADH DEHYDROGENASE_NAD(P)H NITROREDUCTASE XCC3605-RELATED"/>
    <property type="match status" value="1"/>
</dbReference>
<comment type="similarity">
    <text evidence="1">Belongs to the nitroreductase family.</text>
</comment>
<evidence type="ECO:0000313" key="4">
    <source>
        <dbReference type="EMBL" id="NNH38941.1"/>
    </source>
</evidence>
<protein>
    <submittedName>
        <fullName evidence="4">Nitroreductase family protein</fullName>
    </submittedName>
</protein>
<dbReference type="InterPro" id="IPR029479">
    <property type="entry name" value="Nitroreductase"/>
</dbReference>
<sequence length="332" mass="39136">MNFDFLKRILSRNFKNYIKLVLDYLNDFKLYKKYSTIFSVNSFRNKEAILILNYHGIEKGLLHEKIKPRFAIDRIQEINKLLFDNEIISQISQSQIYIGYKIAIEYYEIHEKMNVDISDYYKKFEYLKYIELVQKVDSYNFISGSEKLKYEELYKDNKSFLDFAKSRKSIRNFTGEKVNIDILKNVIELANSSPSVCNRQASKVFLIENKSTIDKCLEIQGGFNGFSKNVNQLMILTVDRSYFYITGERYQFYIDGGIYLLNLLYALHYYKVAACPANWGKDFTTDNKLRKIVNIDESEQVICLIPIGVAQEEFAVTLSYRRTVDEVFQVIK</sequence>
<feature type="domain" description="Nitroreductase" evidence="3">
    <location>
        <begin position="165"/>
        <end position="219"/>
    </location>
</feature>
<dbReference type="Proteomes" id="UP000532147">
    <property type="component" value="Unassembled WGS sequence"/>
</dbReference>
<name>A0A8E4GM20_9GAMM</name>
<dbReference type="Pfam" id="PF00881">
    <property type="entry name" value="Nitroreductase"/>
    <property type="match status" value="1"/>
</dbReference>
<dbReference type="Gene3D" id="3.40.109.10">
    <property type="entry name" value="NADH Oxidase"/>
    <property type="match status" value="1"/>
</dbReference>
<comment type="caution">
    <text evidence="4">The sequence shown here is derived from an EMBL/GenBank/DDBJ whole genome shotgun (WGS) entry which is preliminary data.</text>
</comment>
<keyword evidence="2" id="KW-0560">Oxidoreductase</keyword>
<reference evidence="4 5" key="1">
    <citation type="submission" date="2020-04" db="EMBL/GenBank/DDBJ databases">
        <title>Acinetobacter Taxon 24.</title>
        <authorList>
            <person name="Nemec A."/>
            <person name="Radolfova-Krizova L."/>
            <person name="Higgins P.G."/>
            <person name="Spanelova P."/>
        </authorList>
    </citation>
    <scope>NUCLEOTIDE SEQUENCE [LARGE SCALE GENOMIC DNA]</scope>
    <source>
        <strain evidence="4 5">ANC 4280</strain>
    </source>
</reference>
<dbReference type="RefSeq" id="WP_171534652.1">
    <property type="nucleotide sequence ID" value="NZ_JABERH010000024.1"/>
</dbReference>
<evidence type="ECO:0000313" key="5">
    <source>
        <dbReference type="Proteomes" id="UP000532147"/>
    </source>
</evidence>
<dbReference type="PANTHER" id="PTHR43673">
    <property type="entry name" value="NAD(P)H NITROREDUCTASE YDGI-RELATED"/>
    <property type="match status" value="1"/>
</dbReference>
<dbReference type="SUPFAM" id="SSF55469">
    <property type="entry name" value="FMN-dependent nitroreductase-like"/>
    <property type="match status" value="1"/>
</dbReference>
<dbReference type="InterPro" id="IPR000415">
    <property type="entry name" value="Nitroreductase-like"/>
</dbReference>
<proteinExistence type="inferred from homology"/>
<dbReference type="GO" id="GO:0016491">
    <property type="term" value="F:oxidoreductase activity"/>
    <property type="evidence" value="ECO:0007669"/>
    <property type="project" value="UniProtKB-KW"/>
</dbReference>
<evidence type="ECO:0000256" key="2">
    <source>
        <dbReference type="ARBA" id="ARBA00023002"/>
    </source>
</evidence>
<gene>
    <name evidence="4" type="ORF">HLH11_09840</name>
</gene>
<dbReference type="CDD" id="cd02062">
    <property type="entry name" value="Nitro_FMN_reductase"/>
    <property type="match status" value="1"/>
</dbReference>
<accession>A0A8E4GM20</accession>
<evidence type="ECO:0000259" key="3">
    <source>
        <dbReference type="Pfam" id="PF00881"/>
    </source>
</evidence>
<organism evidence="4 5">
    <name type="scientific">Acinetobacter terrae</name>
    <dbReference type="NCBI Taxonomy" id="2731247"/>
    <lineage>
        <taxon>Bacteria</taxon>
        <taxon>Pseudomonadati</taxon>
        <taxon>Pseudomonadota</taxon>
        <taxon>Gammaproteobacteria</taxon>
        <taxon>Moraxellales</taxon>
        <taxon>Moraxellaceae</taxon>
        <taxon>Acinetobacter</taxon>
        <taxon>Acinetobacter Taxon 24</taxon>
    </lineage>
</organism>
<dbReference type="AlphaFoldDB" id="A0A8E4GM20"/>